<dbReference type="CDD" id="cd11510">
    <property type="entry name" value="SLC6sbd_TauT"/>
    <property type="match status" value="1"/>
</dbReference>
<evidence type="ECO:0000256" key="10">
    <source>
        <dbReference type="ARBA" id="ARBA00023136"/>
    </source>
</evidence>
<feature type="transmembrane region" description="Helical" evidence="20">
    <location>
        <begin position="469"/>
        <end position="490"/>
    </location>
</feature>
<feature type="transmembrane region" description="Helical" evidence="20">
    <location>
        <begin position="626"/>
        <end position="652"/>
    </location>
</feature>
<feature type="binding site" evidence="16">
    <location>
        <position position="655"/>
    </location>
    <ligand>
        <name>Na(+)</name>
        <dbReference type="ChEBI" id="CHEBI:29101"/>
        <label>1</label>
    </ligand>
</feature>
<keyword evidence="16" id="KW-0479">Metal-binding</keyword>
<feature type="binding site" evidence="16">
    <location>
        <position position="656"/>
    </location>
    <ligand>
        <name>Na(+)</name>
        <dbReference type="ChEBI" id="CHEBI:29101"/>
        <label>1</label>
    </ligand>
</feature>
<feature type="transmembrane region" description="Helical" evidence="20">
    <location>
        <begin position="794"/>
        <end position="820"/>
    </location>
</feature>
<keyword evidence="16" id="KW-0915">Sodium</keyword>
<feature type="region of interest" description="Disordered" evidence="19">
    <location>
        <begin position="270"/>
        <end position="296"/>
    </location>
</feature>
<evidence type="ECO:0000256" key="14">
    <source>
        <dbReference type="ARBA" id="ARBA00049062"/>
    </source>
</evidence>
<protein>
    <recommendedName>
        <fullName evidence="18">Transporter</fullName>
    </recommendedName>
</protein>
<dbReference type="AlphaFoldDB" id="A0A4W2IIJ4"/>
<feature type="transmembrane region" description="Helical" evidence="20">
    <location>
        <begin position="581"/>
        <end position="606"/>
    </location>
</feature>
<feature type="binding site" evidence="16">
    <location>
        <position position="317"/>
    </location>
    <ligand>
        <name>Na(+)</name>
        <dbReference type="ChEBI" id="CHEBI:29101"/>
        <label>1</label>
    </ligand>
</feature>
<dbReference type="GO" id="GO:0016323">
    <property type="term" value="C:basolateral plasma membrane"/>
    <property type="evidence" value="ECO:0007669"/>
    <property type="project" value="Ensembl"/>
</dbReference>
<feature type="binding site" evidence="16">
    <location>
        <position position="310"/>
    </location>
    <ligand>
        <name>Na(+)</name>
        <dbReference type="ChEBI" id="CHEBI:29101"/>
        <label>1</label>
    </ligand>
</feature>
<organism evidence="21 22">
    <name type="scientific">Bos indicus x Bos taurus</name>
    <name type="common">Hybrid cattle</name>
    <dbReference type="NCBI Taxonomy" id="30522"/>
    <lineage>
        <taxon>Eukaryota</taxon>
        <taxon>Metazoa</taxon>
        <taxon>Chordata</taxon>
        <taxon>Craniata</taxon>
        <taxon>Vertebrata</taxon>
        <taxon>Euteleostomi</taxon>
        <taxon>Mammalia</taxon>
        <taxon>Eutheria</taxon>
        <taxon>Laurasiatheria</taxon>
        <taxon>Artiodactyla</taxon>
        <taxon>Ruminantia</taxon>
        <taxon>Pecora</taxon>
        <taxon>Bovidae</taxon>
        <taxon>Bovinae</taxon>
        <taxon>Bos</taxon>
    </lineage>
</organism>
<dbReference type="GO" id="GO:0016324">
    <property type="term" value="C:apical plasma membrane"/>
    <property type="evidence" value="ECO:0007669"/>
    <property type="project" value="Ensembl"/>
</dbReference>
<feature type="region of interest" description="Disordered" evidence="19">
    <location>
        <begin position="1"/>
        <end position="53"/>
    </location>
</feature>
<proteinExistence type="inferred from homology"/>
<feature type="transmembrane region" description="Helical" evidence="20">
    <location>
        <begin position="376"/>
        <end position="404"/>
    </location>
</feature>
<evidence type="ECO:0000313" key="21">
    <source>
        <dbReference type="Ensembl" id="ENSBIXP00005044026.1"/>
    </source>
</evidence>
<evidence type="ECO:0000256" key="11">
    <source>
        <dbReference type="ARBA" id="ARBA00023180"/>
    </source>
</evidence>
<keyword evidence="10 20" id="KW-0472">Membrane</keyword>
<evidence type="ECO:0000256" key="19">
    <source>
        <dbReference type="SAM" id="MobiDB-lite"/>
    </source>
</evidence>
<dbReference type="Ensembl" id="ENSBIXT00005040932.1">
    <property type="protein sequence ID" value="ENSBIXP00005044026.1"/>
    <property type="gene ID" value="ENSBIXG00005027782.1"/>
</dbReference>
<keyword evidence="4" id="KW-1003">Cell membrane</keyword>
<sequence>MPLPRGQAEGSEPPGGQEAGLSARHHLPSPGHHSPALRATCPLEETPGVGEQRGSFHCDCHGAASHRHGSASRGNGRRAPLLRAEPARAAAASGGALCLAWGAGGLAGPMEELPKQTQQWEKPKERESFHVTGRKSLVRLAGCPGRAVRLSRMGDAESCLLRQQTREVRKKPLINYCFLRAATSAELRVLAAARLTSQRRAPRTASSEVEPRREGARSADPAGQRSRRRAVPRRAELSAVERSAVAAPESEEEDMATKEKLQCLKDFHKDILKPSPGKSPGTRPEDEAEGKPPQREKWASRIDFVLSVAGGFVGLGNVWRFPYLCYKNGGGAFLIPYFIFLFGGGLPVFFLEVIIGQYTSEGGITCWEKICPLFAGIGYASIVIVSLLNIYYIIILAWAMYYLFQSFQSELPWAKCNHSWNTPHCLEDTLRRNRSLWISNSTANFTSPVTEFWERKVLSLSSGIDEPGALKWDLALCLLLVWLVCFFCIWKGVKSTGKVVYFTATFPFAMLLVLLVRGLTLPGAGAGIKFYLYPDISRLEDPQVWIDAGTQIFFSYAICLGAMTSLGSYNKYKYNSYRDCMLLGCLNSGTSFVSGFAIFSILGFMAQEQGVDIADVAESGPGLAFIAYPKAVTMMPLPTFWSILFFIMLLLLGLDSQFVEVEGQITSLVDLHPSLLRKGFHREIFIASICCVSYLLGLTMVTEGGMYVFQLFDYYAASGVCLLWVAFFECFAIAWIYGSDNFYDGIEDMIGYRPGPWMKYCWAVVTPLLCTGCFIFSLVKYVPLTYNKVYTYPTWAIGLGWCLALSSMVCVPLVMVIRLAQTEGPFLVRLKYLLTPREPNRWAVEHEGAMPYSSRMAVNNTLRKPTHIIVETMIKLFTVCRGLSALPRGHSSERRVIRSDWRH</sequence>
<feature type="compositionally biased region" description="Basic and acidic residues" evidence="19">
    <location>
        <begin position="283"/>
        <end position="296"/>
    </location>
</feature>
<dbReference type="GO" id="GO:0031528">
    <property type="term" value="C:microvillus membrane"/>
    <property type="evidence" value="ECO:0007669"/>
    <property type="project" value="Ensembl"/>
</dbReference>
<dbReference type="GO" id="GO:0046872">
    <property type="term" value="F:metal ion binding"/>
    <property type="evidence" value="ECO:0007669"/>
    <property type="project" value="UniProtKB-KW"/>
</dbReference>
<keyword evidence="17" id="KW-1015">Disulfide bond</keyword>
<feature type="transmembrane region" description="Helical" evidence="20">
    <location>
        <begin position="334"/>
        <end position="355"/>
    </location>
</feature>
<feature type="transmembrane region" description="Helical" evidence="20">
    <location>
        <begin position="760"/>
        <end position="782"/>
    </location>
</feature>
<feature type="binding site" evidence="16">
    <location>
        <position position="652"/>
    </location>
    <ligand>
        <name>Na(+)</name>
        <dbReference type="ChEBI" id="CHEBI:29101"/>
        <label>1</label>
    </ligand>
</feature>
<feature type="transmembrane region" description="Helical" evidence="20">
    <location>
        <begin position="499"/>
        <end position="532"/>
    </location>
</feature>
<comment type="subcellular location">
    <subcellularLocation>
        <location evidence="1">Cell membrane</location>
        <topology evidence="1">Multi-pass membrane protein</topology>
    </subcellularLocation>
</comment>
<evidence type="ECO:0000256" key="12">
    <source>
        <dbReference type="ARBA" id="ARBA00033998"/>
    </source>
</evidence>
<dbReference type="GO" id="GO:0045211">
    <property type="term" value="C:postsynaptic membrane"/>
    <property type="evidence" value="ECO:0007669"/>
    <property type="project" value="Ensembl"/>
</dbReference>
<dbReference type="GO" id="GO:0098982">
    <property type="term" value="C:GABA-ergic synapse"/>
    <property type="evidence" value="ECO:0007669"/>
    <property type="project" value="Ensembl"/>
</dbReference>
<feature type="transmembrane region" description="Helical" evidence="20">
    <location>
        <begin position="304"/>
        <end position="322"/>
    </location>
</feature>
<evidence type="ECO:0000256" key="3">
    <source>
        <dbReference type="ARBA" id="ARBA00022448"/>
    </source>
</evidence>
<feature type="binding site" evidence="16">
    <location>
        <position position="555"/>
    </location>
    <ligand>
        <name>Na(+)</name>
        <dbReference type="ChEBI" id="CHEBI:29101"/>
        <label>1</label>
    </ligand>
</feature>
<feature type="transmembrane region" description="Helical" evidence="20">
    <location>
        <begin position="714"/>
        <end position="739"/>
    </location>
</feature>
<keyword evidence="5" id="KW-0597">Phosphoprotein</keyword>
<dbReference type="GO" id="GO:0045597">
    <property type="term" value="P:positive regulation of cell differentiation"/>
    <property type="evidence" value="ECO:0007669"/>
    <property type="project" value="Ensembl"/>
</dbReference>
<dbReference type="PANTHER" id="PTHR11616">
    <property type="entry name" value="SODIUM/CHLORIDE DEPENDENT TRANSPORTER"/>
    <property type="match status" value="1"/>
</dbReference>
<dbReference type="PROSITE" id="PS00754">
    <property type="entry name" value="NA_NEUROTRAN_SYMP_2"/>
    <property type="match status" value="1"/>
</dbReference>
<evidence type="ECO:0000256" key="16">
    <source>
        <dbReference type="PIRSR" id="PIRSR600175-1"/>
    </source>
</evidence>
<keyword evidence="6 18" id="KW-0812">Transmembrane</keyword>
<dbReference type="GO" id="GO:0006836">
    <property type="term" value="P:neurotransmitter transport"/>
    <property type="evidence" value="ECO:0007669"/>
    <property type="project" value="UniProtKB-KW"/>
</dbReference>
<keyword evidence="11" id="KW-0325">Glycoprotein</keyword>
<feature type="disulfide bond" evidence="17">
    <location>
        <begin position="416"/>
        <end position="425"/>
    </location>
</feature>
<dbReference type="SUPFAM" id="SSF161070">
    <property type="entry name" value="SNF-like"/>
    <property type="match status" value="1"/>
</dbReference>
<evidence type="ECO:0000256" key="4">
    <source>
        <dbReference type="ARBA" id="ARBA00022475"/>
    </source>
</evidence>
<evidence type="ECO:0000256" key="5">
    <source>
        <dbReference type="ARBA" id="ARBA00022553"/>
    </source>
</evidence>
<feature type="transmembrane region" description="Helical" evidence="20">
    <location>
        <begin position="684"/>
        <end position="702"/>
    </location>
</feature>
<dbReference type="InterPro" id="IPR002434">
    <property type="entry name" value="Na/ntran_symport_taurine"/>
</dbReference>
<name>A0A4W2IIJ4_BOBOX</name>
<dbReference type="PANTHER" id="PTHR11616:SF141">
    <property type="entry name" value="SODIUM- AND CHLORIDE-DEPENDENT TAURINE TRANSPORTER"/>
    <property type="match status" value="1"/>
</dbReference>
<keyword evidence="9 20" id="KW-1133">Transmembrane helix</keyword>
<comment type="catalytic activity">
    <reaction evidence="13">
        <text>beta-alanine(out) + chloride(out) + 2 Na(+)(out) = beta-alanine(in) + chloride(in) + 2 Na(+)(in)</text>
        <dbReference type="Rhea" id="RHEA:71247"/>
        <dbReference type="ChEBI" id="CHEBI:17996"/>
        <dbReference type="ChEBI" id="CHEBI:29101"/>
        <dbReference type="ChEBI" id="CHEBI:57966"/>
    </reaction>
    <physiologicalReaction direction="left-to-right" evidence="13">
        <dbReference type="Rhea" id="RHEA:71248"/>
    </physiologicalReaction>
</comment>
<feature type="binding site" evidence="16">
    <location>
        <position position="313"/>
    </location>
    <ligand>
        <name>Na(+)</name>
        <dbReference type="ChEBI" id="CHEBI:29101"/>
        <label>1</label>
    </ligand>
</feature>
<keyword evidence="3 18" id="KW-0813">Transport</keyword>
<evidence type="ECO:0000256" key="15">
    <source>
        <dbReference type="ARBA" id="ARBA00049351"/>
    </source>
</evidence>
<dbReference type="GO" id="GO:0050804">
    <property type="term" value="P:modulation of chemical synaptic transmission"/>
    <property type="evidence" value="ECO:0007669"/>
    <property type="project" value="Ensembl"/>
</dbReference>
<accession>A0A4W2IIJ4</accession>
<evidence type="ECO:0000256" key="6">
    <source>
        <dbReference type="ARBA" id="ARBA00022692"/>
    </source>
</evidence>
<dbReference type="InterPro" id="IPR000175">
    <property type="entry name" value="Na/ntran_symport"/>
</dbReference>
<feature type="compositionally biased region" description="Polar residues" evidence="19">
    <location>
        <begin position="196"/>
        <end position="207"/>
    </location>
</feature>
<reference evidence="21 22" key="1">
    <citation type="submission" date="2018-11" db="EMBL/GenBank/DDBJ databases">
        <title>Haplotype-resolved cattle genomes.</title>
        <authorList>
            <person name="Low W.Y."/>
            <person name="Tearle R."/>
            <person name="Bickhart D.M."/>
            <person name="Rosen B.D."/>
            <person name="Koren S."/>
            <person name="Rhie A."/>
            <person name="Hiendleder S."/>
            <person name="Phillippy A.M."/>
            <person name="Smith T.P.L."/>
            <person name="Williams J.L."/>
        </authorList>
    </citation>
    <scope>NUCLEOTIDE SEQUENCE [LARGE SCALE GENOMIC DNA]</scope>
</reference>
<dbReference type="Pfam" id="PF00209">
    <property type="entry name" value="SNF"/>
    <property type="match status" value="1"/>
</dbReference>
<dbReference type="PRINTS" id="PR00176">
    <property type="entry name" value="NANEUSMPORT"/>
</dbReference>
<dbReference type="Proteomes" id="UP000429181">
    <property type="component" value="Chromosome 22"/>
</dbReference>
<comment type="catalytic activity">
    <reaction evidence="12">
        <text>4-aminobutanoate(out) + chloride(out) + 2 Na(+)(out) = 4-aminobutanoate(in) + chloride(in) + 2 Na(+)(in)</text>
        <dbReference type="Rhea" id="RHEA:70687"/>
        <dbReference type="ChEBI" id="CHEBI:17996"/>
        <dbReference type="ChEBI" id="CHEBI:29101"/>
        <dbReference type="ChEBI" id="CHEBI:59888"/>
    </reaction>
    <physiologicalReaction direction="left-to-right" evidence="12">
        <dbReference type="Rhea" id="RHEA:70688"/>
    </physiologicalReaction>
</comment>
<comment type="catalytic activity">
    <reaction evidence="14">
        <text>taurine(out) + chloride(out) + 2 Na(+)(out) = taurine(in) + chloride(in) + 2 Na(+)(in)</text>
        <dbReference type="Rhea" id="RHEA:71223"/>
        <dbReference type="ChEBI" id="CHEBI:17996"/>
        <dbReference type="ChEBI" id="CHEBI:29101"/>
        <dbReference type="ChEBI" id="CHEBI:507393"/>
    </reaction>
    <physiologicalReaction direction="left-to-right" evidence="14">
        <dbReference type="Rhea" id="RHEA:71224"/>
    </physiologicalReaction>
</comment>
<evidence type="ECO:0000256" key="9">
    <source>
        <dbReference type="ARBA" id="ARBA00022989"/>
    </source>
</evidence>
<comment type="similarity">
    <text evidence="2">Belongs to the sodium:neurotransmitter symporter (SNF) (TC 2.A.22) family. SLC6A6 subfamily.</text>
</comment>
<evidence type="ECO:0000256" key="8">
    <source>
        <dbReference type="ARBA" id="ARBA00022847"/>
    </source>
</evidence>
<evidence type="ECO:0000256" key="18">
    <source>
        <dbReference type="RuleBase" id="RU003732"/>
    </source>
</evidence>
<evidence type="ECO:0000256" key="7">
    <source>
        <dbReference type="ARBA" id="ARBA00022775"/>
    </source>
</evidence>
<feature type="region of interest" description="Disordered" evidence="19">
    <location>
        <begin position="196"/>
        <end position="255"/>
    </location>
</feature>
<dbReference type="GO" id="GO:0089718">
    <property type="term" value="P:amino acid import across plasma membrane"/>
    <property type="evidence" value="ECO:0007669"/>
    <property type="project" value="Ensembl"/>
</dbReference>
<feature type="binding site" evidence="16">
    <location>
        <position position="587"/>
    </location>
    <ligand>
        <name>Na(+)</name>
        <dbReference type="ChEBI" id="CHEBI:29101"/>
        <label>1</label>
    </ligand>
</feature>
<dbReference type="GO" id="GO:0005369">
    <property type="term" value="F:taurine:sodium symporter activity"/>
    <property type="evidence" value="ECO:0007669"/>
    <property type="project" value="Ensembl"/>
</dbReference>
<dbReference type="GeneTree" id="ENSGT00940000154583"/>
<keyword evidence="7" id="KW-0532">Neurotransmitter transport</keyword>
<dbReference type="PROSITE" id="PS00610">
    <property type="entry name" value="NA_NEUROTRAN_SYMP_1"/>
    <property type="match status" value="1"/>
</dbReference>
<dbReference type="InterPro" id="IPR037272">
    <property type="entry name" value="SNS_sf"/>
</dbReference>
<dbReference type="PRINTS" id="PR01200">
    <property type="entry name" value="TAUTRANSPORT"/>
</dbReference>
<evidence type="ECO:0000313" key="22">
    <source>
        <dbReference type="Proteomes" id="UP000429181"/>
    </source>
</evidence>
<evidence type="ECO:0000256" key="2">
    <source>
        <dbReference type="ARBA" id="ARBA00006123"/>
    </source>
</evidence>
<comment type="catalytic activity">
    <reaction evidence="15">
        <text>hypotaurine(out) + chloride(out) + 2 Na(+)(out) = hypotaurine(in) + chloride(in) + 2 Na(+)(in)</text>
        <dbReference type="Rhea" id="RHEA:71243"/>
        <dbReference type="ChEBI" id="CHEBI:17996"/>
        <dbReference type="ChEBI" id="CHEBI:29101"/>
        <dbReference type="ChEBI" id="CHEBI:57853"/>
    </reaction>
    <physiologicalReaction direction="left-to-right" evidence="15">
        <dbReference type="Rhea" id="RHEA:71244"/>
    </physiologicalReaction>
</comment>
<dbReference type="PROSITE" id="PS50267">
    <property type="entry name" value="NA_NEUROTRAN_SYMP_3"/>
    <property type="match status" value="1"/>
</dbReference>
<evidence type="ECO:0000256" key="1">
    <source>
        <dbReference type="ARBA" id="ARBA00004651"/>
    </source>
</evidence>
<evidence type="ECO:0000256" key="20">
    <source>
        <dbReference type="SAM" id="Phobius"/>
    </source>
</evidence>
<feature type="transmembrane region" description="Helical" evidence="20">
    <location>
        <begin position="552"/>
        <end position="569"/>
    </location>
</feature>
<dbReference type="GO" id="GO:0005332">
    <property type="term" value="F:gamma-aminobutyric acid:sodium:chloride symporter activity"/>
    <property type="evidence" value="ECO:0007669"/>
    <property type="project" value="Ensembl"/>
</dbReference>
<evidence type="ECO:0000256" key="13">
    <source>
        <dbReference type="ARBA" id="ARBA00034027"/>
    </source>
</evidence>
<evidence type="ECO:0000256" key="17">
    <source>
        <dbReference type="PIRSR" id="PIRSR600175-2"/>
    </source>
</evidence>
<gene>
    <name evidence="21" type="primary">SLC6A6</name>
</gene>
<reference evidence="21" key="2">
    <citation type="submission" date="2025-08" db="UniProtKB">
        <authorList>
            <consortium name="Ensembl"/>
        </authorList>
    </citation>
    <scope>IDENTIFICATION</scope>
</reference>
<dbReference type="GO" id="GO:0022858">
    <property type="term" value="F:alanine transmembrane transporter activity"/>
    <property type="evidence" value="ECO:0007669"/>
    <property type="project" value="Ensembl"/>
</dbReference>
<keyword evidence="8 18" id="KW-0769">Symport</keyword>